<dbReference type="NCBIfam" id="NF040521">
    <property type="entry name" value="C45_proenzyme"/>
    <property type="match status" value="1"/>
</dbReference>
<keyword evidence="3" id="KW-1185">Reference proteome</keyword>
<dbReference type="Proteomes" id="UP001347796">
    <property type="component" value="Unassembled WGS sequence"/>
</dbReference>
<dbReference type="InterPro" id="IPR047801">
    <property type="entry name" value="Peptidase_C45"/>
</dbReference>
<dbReference type="PANTHER" id="PTHR34180">
    <property type="entry name" value="PEPTIDASE C45"/>
    <property type="match status" value="1"/>
</dbReference>
<proteinExistence type="predicted"/>
<reference evidence="2 3" key="1">
    <citation type="submission" date="2024-01" db="EMBL/GenBank/DDBJ databases">
        <title>The genome of the rayed Mediterranean limpet Patella caerulea (Linnaeus, 1758).</title>
        <authorList>
            <person name="Anh-Thu Weber A."/>
            <person name="Halstead-Nussloch G."/>
        </authorList>
    </citation>
    <scope>NUCLEOTIDE SEQUENCE [LARGE SCALE GENOMIC DNA]</scope>
    <source>
        <strain evidence="2">AATW-2023a</strain>
        <tissue evidence="2">Whole specimen</tissue>
    </source>
</reference>
<dbReference type="InterPro" id="IPR047794">
    <property type="entry name" value="C45_proenzyme-like"/>
</dbReference>
<dbReference type="Gene3D" id="3.60.60.10">
    <property type="entry name" value="Penicillin V Acylase, Chain A"/>
    <property type="match status" value="1"/>
</dbReference>
<name>A0AAN8Q384_PATCE</name>
<dbReference type="Pfam" id="PF03417">
    <property type="entry name" value="AAT"/>
    <property type="match status" value="1"/>
</dbReference>
<dbReference type="AlphaFoldDB" id="A0AAN8Q384"/>
<evidence type="ECO:0000313" key="3">
    <source>
        <dbReference type="Proteomes" id="UP001347796"/>
    </source>
</evidence>
<sequence>MMVYETMNKIPTLIFLVVTWLSSIQCSIQIPILHTKGTYSEVGFDMGKTFKSRIHDYNSKDTEFQKRLMPYITSQEGVSVMDKYLTVVRQYYPQYLDELKGIAAGSEMPFIQIFINSIRNELNAHIDGDWGAESCSDVHVNNAQQFAIGHNEDADPLIKDRAYFVNATIVDKNGNIVENFMAYTYPGYLPGNAFGFTMSGLIMSVNALSPKAFGDQKLPRNYVNRALLAQSTEEDVEKVLLSNGIGGAYAFSCNFADLKRKSRQSVNYEVTSTKMDVSLVSKKTVHLQTSKYDTSLYNTTGHYFHFNKFEHPDTFNIPQFINHTISSIHRRKRAEQLPTPTDIASIRNILGDTGDSIYPIYRTPRPSDNTSTCATAIYDITRCVLSIYTDNPKTASPVLQMPLPNCS</sequence>
<gene>
    <name evidence="2" type="ORF">SNE40_008064</name>
</gene>
<evidence type="ECO:0000313" key="2">
    <source>
        <dbReference type="EMBL" id="KAK6185936.1"/>
    </source>
</evidence>
<protein>
    <recommendedName>
        <fullName evidence="1">Peptidase C45 hydrolase domain-containing protein</fullName>
    </recommendedName>
</protein>
<dbReference type="PANTHER" id="PTHR34180:SF1">
    <property type="entry name" value="BETA-ALANYL-DOPAMINE_CARCININE HYDROLASE"/>
    <property type="match status" value="1"/>
</dbReference>
<dbReference type="InterPro" id="IPR005079">
    <property type="entry name" value="Peptidase_C45_hydrolase"/>
</dbReference>
<accession>A0AAN8Q384</accession>
<feature type="domain" description="Peptidase C45 hydrolase" evidence="1">
    <location>
        <begin position="146"/>
        <end position="393"/>
    </location>
</feature>
<organism evidence="2 3">
    <name type="scientific">Patella caerulea</name>
    <name type="common">Rayed Mediterranean limpet</name>
    <dbReference type="NCBI Taxonomy" id="87958"/>
    <lineage>
        <taxon>Eukaryota</taxon>
        <taxon>Metazoa</taxon>
        <taxon>Spiralia</taxon>
        <taxon>Lophotrochozoa</taxon>
        <taxon>Mollusca</taxon>
        <taxon>Gastropoda</taxon>
        <taxon>Patellogastropoda</taxon>
        <taxon>Patelloidea</taxon>
        <taxon>Patellidae</taxon>
        <taxon>Patella</taxon>
    </lineage>
</organism>
<evidence type="ECO:0000259" key="1">
    <source>
        <dbReference type="Pfam" id="PF03417"/>
    </source>
</evidence>
<comment type="caution">
    <text evidence="2">The sequence shown here is derived from an EMBL/GenBank/DDBJ whole genome shotgun (WGS) entry which is preliminary data.</text>
</comment>
<dbReference type="EMBL" id="JAZGQO010000006">
    <property type="protein sequence ID" value="KAK6185936.1"/>
    <property type="molecule type" value="Genomic_DNA"/>
</dbReference>